<dbReference type="EMBL" id="FAXN01000075">
    <property type="protein sequence ID" value="CUV66276.1"/>
    <property type="molecule type" value="Genomic_DNA"/>
</dbReference>
<dbReference type="SUPFAM" id="SSF51366">
    <property type="entry name" value="Ribulose-phoshate binding barrel"/>
    <property type="match status" value="1"/>
</dbReference>
<reference evidence="1" key="1">
    <citation type="submission" date="2015-11" db="EMBL/GenBank/DDBJ databases">
        <authorList>
            <person name="Zhang Y."/>
            <person name="Guo Z."/>
        </authorList>
    </citation>
    <scope>NUCLEOTIDE SEQUENCE</scope>
    <source>
        <strain evidence="1">BN30871</strain>
    </source>
</reference>
<dbReference type="InterPro" id="IPR011060">
    <property type="entry name" value="RibuloseP-bd_barrel"/>
</dbReference>
<dbReference type="AlphaFoldDB" id="A0A0S4XPN5"/>
<evidence type="ECO:0000313" key="1">
    <source>
        <dbReference type="EMBL" id="CUV66276.1"/>
    </source>
</evidence>
<name>A0A0S4XPN5_9BACT</name>
<organism evidence="1">
    <name type="scientific">Sulfurovum sp. enrichment culture clone C5</name>
    <dbReference type="NCBI Taxonomy" id="497650"/>
    <lineage>
        <taxon>Bacteria</taxon>
        <taxon>Pseudomonadati</taxon>
        <taxon>Campylobacterota</taxon>
        <taxon>Epsilonproteobacteria</taxon>
        <taxon>Campylobacterales</taxon>
        <taxon>Sulfurovaceae</taxon>
        <taxon>Sulfurovum</taxon>
        <taxon>environmental samples</taxon>
    </lineage>
</organism>
<gene>
    <name evidence="1" type="ORF">BN3087_710006</name>
</gene>
<protein>
    <submittedName>
        <fullName evidence="1">Uncharacterized protein</fullName>
    </submittedName>
</protein>
<accession>A0A0S4XPN5</accession>
<sequence>MLIFGHQLIEVEPWSKVKSIDEIKKTISNSTIVLDDIEKYANIAKHCNENSVNFACSVNSIKQAILANALNASYILCSDKTLASEVQKVANEYLWGSKIIFIIDDESDIEQIAKLGIDGAIIGSYIESL</sequence>
<proteinExistence type="predicted"/>